<evidence type="ECO:0000313" key="2">
    <source>
        <dbReference type="EMBL" id="CAL6035888.1"/>
    </source>
</evidence>
<keyword evidence="3" id="KW-1185">Reference proteome</keyword>
<evidence type="ECO:0000313" key="1">
    <source>
        <dbReference type="EMBL" id="CAI9935935.1"/>
    </source>
</evidence>
<protein>
    <submittedName>
        <fullName evidence="2">Hypothetical_protein</fullName>
    </submittedName>
</protein>
<gene>
    <name evidence="1" type="ORF">HINF_LOCUS23580</name>
    <name evidence="2" type="ORF">HINF_LOCUS36147</name>
</gene>
<organism evidence="1">
    <name type="scientific">Hexamita inflata</name>
    <dbReference type="NCBI Taxonomy" id="28002"/>
    <lineage>
        <taxon>Eukaryota</taxon>
        <taxon>Metamonada</taxon>
        <taxon>Diplomonadida</taxon>
        <taxon>Hexamitidae</taxon>
        <taxon>Hexamitinae</taxon>
        <taxon>Hexamita</taxon>
    </lineage>
</organism>
<dbReference type="AlphaFoldDB" id="A0AA86TZH8"/>
<dbReference type="EMBL" id="CAXDID020000132">
    <property type="protein sequence ID" value="CAL6035888.1"/>
    <property type="molecule type" value="Genomic_DNA"/>
</dbReference>
<sequence>MKRAIPQVLKSLYIRDSEEQSHGQRNSVTLFQQLCDSKQFLQIDLNKEHQNNILLLEHLKESIQRKNKDIKLEYRKIEYLNQCDNKNMKVLSTLQENYKYIQVFSRSKKQETK</sequence>
<name>A0AA86TZH8_9EUKA</name>
<dbReference type="EMBL" id="CATOUU010000627">
    <property type="protein sequence ID" value="CAI9935935.1"/>
    <property type="molecule type" value="Genomic_DNA"/>
</dbReference>
<dbReference type="Proteomes" id="UP001642409">
    <property type="component" value="Unassembled WGS sequence"/>
</dbReference>
<comment type="caution">
    <text evidence="1">The sequence shown here is derived from an EMBL/GenBank/DDBJ whole genome shotgun (WGS) entry which is preliminary data.</text>
</comment>
<reference evidence="2 3" key="2">
    <citation type="submission" date="2024-07" db="EMBL/GenBank/DDBJ databases">
        <authorList>
            <person name="Akdeniz Z."/>
        </authorList>
    </citation>
    <scope>NUCLEOTIDE SEQUENCE [LARGE SCALE GENOMIC DNA]</scope>
</reference>
<proteinExistence type="predicted"/>
<reference evidence="1" key="1">
    <citation type="submission" date="2023-06" db="EMBL/GenBank/DDBJ databases">
        <authorList>
            <person name="Kurt Z."/>
        </authorList>
    </citation>
    <scope>NUCLEOTIDE SEQUENCE</scope>
</reference>
<accession>A0AA86TZH8</accession>
<evidence type="ECO:0000313" key="3">
    <source>
        <dbReference type="Proteomes" id="UP001642409"/>
    </source>
</evidence>